<proteinExistence type="predicted"/>
<evidence type="ECO:0000256" key="1">
    <source>
        <dbReference type="SAM" id="MobiDB-lite"/>
    </source>
</evidence>
<comment type="caution">
    <text evidence="3">The sequence shown here is derived from an EMBL/GenBank/DDBJ whole genome shotgun (WGS) entry which is preliminary data.</text>
</comment>
<feature type="region of interest" description="Disordered" evidence="1">
    <location>
        <begin position="25"/>
        <end position="49"/>
    </location>
</feature>
<keyword evidence="4" id="KW-1185">Reference proteome</keyword>
<protein>
    <submittedName>
        <fullName evidence="3">Uncharacterized protein</fullName>
    </submittedName>
</protein>
<sequence length="362" mass="39859">MDDYRSLMGGVELPDRIRENVMREVEQAQEGQRAGNATTSPHTRTAKKSHPLVRGVAAAACAVVLAVGLAFAGNAVFWPNALPSDSTIKASLPTSGNFFTLAAYAAEQGEGKLEQSATLELKNFGIGGGWSWGSYDAETGLSHEDGDSPNSVGDDGTCYAQVGYFLDLTCVGNNIRSVTYSIDGEGVHFTSENRTYGPNDRRPVDFKEQDSFTIAYGEQTADKTKTQRKLMVYFPLEGRAIEIWAILKRDYEKQKEAYDSLAPDGGTTQIPRSEHPELLSDIELKTLNDELGQIILRRYGEILSKSPLTLTVTFDDGSTETKSYIIAPVEDFDQRYAAFRAESYKNPRALWPTLYTITETEA</sequence>
<dbReference type="AlphaFoldDB" id="A0A842JEC7"/>
<keyword evidence="2" id="KW-0472">Membrane</keyword>
<keyword evidence="2" id="KW-0812">Transmembrane</keyword>
<keyword evidence="2" id="KW-1133">Transmembrane helix</keyword>
<dbReference type="RefSeq" id="WP_185904263.1">
    <property type="nucleotide sequence ID" value="NZ_JACMSE010000001.1"/>
</dbReference>
<dbReference type="Proteomes" id="UP000587396">
    <property type="component" value="Unassembled WGS sequence"/>
</dbReference>
<name>A0A842JEC7_9ACTN</name>
<organism evidence="3 4">
    <name type="scientific">Gordonibacter massiliensis</name>
    <name type="common">ex Traore et al. 2017</name>
    <dbReference type="NCBI Taxonomy" id="1841863"/>
    <lineage>
        <taxon>Bacteria</taxon>
        <taxon>Bacillati</taxon>
        <taxon>Actinomycetota</taxon>
        <taxon>Coriobacteriia</taxon>
        <taxon>Eggerthellales</taxon>
        <taxon>Eggerthellaceae</taxon>
        <taxon>Gordonibacter</taxon>
    </lineage>
</organism>
<accession>A0A842JEC7</accession>
<feature type="transmembrane region" description="Helical" evidence="2">
    <location>
        <begin position="52"/>
        <end position="78"/>
    </location>
</feature>
<evidence type="ECO:0000313" key="4">
    <source>
        <dbReference type="Proteomes" id="UP000587396"/>
    </source>
</evidence>
<gene>
    <name evidence="3" type="ORF">H7313_02995</name>
</gene>
<evidence type="ECO:0000313" key="3">
    <source>
        <dbReference type="EMBL" id="MBC2888318.1"/>
    </source>
</evidence>
<dbReference type="EMBL" id="JACMSE010000001">
    <property type="protein sequence ID" value="MBC2888318.1"/>
    <property type="molecule type" value="Genomic_DNA"/>
</dbReference>
<reference evidence="3 4" key="1">
    <citation type="submission" date="2020-08" db="EMBL/GenBank/DDBJ databases">
        <authorList>
            <person name="Liu C."/>
            <person name="Sun Q."/>
        </authorList>
    </citation>
    <scope>NUCLEOTIDE SEQUENCE [LARGE SCALE GENOMIC DNA]</scope>
    <source>
        <strain evidence="3 4">N22</strain>
    </source>
</reference>
<evidence type="ECO:0000256" key="2">
    <source>
        <dbReference type="SAM" id="Phobius"/>
    </source>
</evidence>